<feature type="transmembrane region" description="Helical" evidence="6">
    <location>
        <begin position="482"/>
        <end position="501"/>
    </location>
</feature>
<accession>A0A0L0FQJ1</accession>
<dbReference type="CDD" id="cd03419">
    <property type="entry name" value="GRX_GRXh_1_2_like"/>
    <property type="match status" value="1"/>
</dbReference>
<feature type="compositionally biased region" description="Low complexity" evidence="5">
    <location>
        <begin position="37"/>
        <end position="65"/>
    </location>
</feature>
<dbReference type="GO" id="GO:0046583">
    <property type="term" value="F:monoatomic cation efflux transmembrane transporter activity"/>
    <property type="evidence" value="ECO:0007669"/>
    <property type="project" value="TreeGrafter"/>
</dbReference>
<dbReference type="InterPro" id="IPR014025">
    <property type="entry name" value="Glutaredoxin_subgr"/>
</dbReference>
<dbReference type="PROSITE" id="PS51354">
    <property type="entry name" value="GLUTAREDOXIN_2"/>
    <property type="match status" value="1"/>
</dbReference>
<dbReference type="Gene3D" id="1.20.120.520">
    <property type="entry name" value="nmb1532 protein domain like"/>
    <property type="match status" value="1"/>
</dbReference>
<dbReference type="CDD" id="cd12108">
    <property type="entry name" value="Hr-like"/>
    <property type="match status" value="1"/>
</dbReference>
<evidence type="ECO:0000313" key="11">
    <source>
        <dbReference type="Proteomes" id="UP000054560"/>
    </source>
</evidence>
<feature type="compositionally biased region" description="Basic and acidic residues" evidence="5">
    <location>
        <begin position="1"/>
        <end position="22"/>
    </location>
</feature>
<dbReference type="Gene3D" id="1.50.10.150">
    <property type="entry name" value="Voltage-dependent anion channel"/>
    <property type="match status" value="1"/>
</dbReference>
<feature type="transmembrane region" description="Helical" evidence="6">
    <location>
        <begin position="293"/>
        <end position="318"/>
    </location>
</feature>
<dbReference type="eggNOG" id="KOG1752">
    <property type="taxonomic scope" value="Eukaryota"/>
</dbReference>
<feature type="transmembrane region" description="Helical" evidence="6">
    <location>
        <begin position="507"/>
        <end position="529"/>
    </location>
</feature>
<evidence type="ECO:0000256" key="6">
    <source>
        <dbReference type="SAM" id="Phobius"/>
    </source>
</evidence>
<dbReference type="RefSeq" id="XP_014152952.1">
    <property type="nucleotide sequence ID" value="XM_014297477.1"/>
</dbReference>
<evidence type="ECO:0000259" key="9">
    <source>
        <dbReference type="Pfam" id="PF14340"/>
    </source>
</evidence>
<evidence type="ECO:0000256" key="2">
    <source>
        <dbReference type="ARBA" id="ARBA00022692"/>
    </source>
</evidence>
<organism evidence="10 11">
    <name type="scientific">Sphaeroforma arctica JP610</name>
    <dbReference type="NCBI Taxonomy" id="667725"/>
    <lineage>
        <taxon>Eukaryota</taxon>
        <taxon>Ichthyosporea</taxon>
        <taxon>Ichthyophonida</taxon>
        <taxon>Sphaeroforma</taxon>
    </lineage>
</organism>
<dbReference type="InterPro" id="IPR038665">
    <property type="entry name" value="Voltage-dep_anion_channel_sf"/>
</dbReference>
<dbReference type="InterPro" id="IPR002109">
    <property type="entry name" value="Glutaredoxin"/>
</dbReference>
<dbReference type="InterPro" id="IPR036249">
    <property type="entry name" value="Thioredoxin-like_sf"/>
</dbReference>
<sequence length="1034" mass="116336">MSFTEKNTDTQDRTRESIEDHTQLSNIPIPLDDNRSGSDTNSLSSSDSSIGHKTLNGTSSSTLNSEGINSDTDDLNSSAEGLLGDTKPKTLSFEHNAVVSGGDNKSVVPKKKGLTYVENLQNYHGETVDEKLISFITDSPVVMFSKSDCEFSKEATKIFTTLQACVYVVELDRMGGYGESILNAVKRISNLKTVPVIYINGTPIGGCTQLKALEASGELVRILRTGESDFLDHRQISDVVLFNDQDRPWEDLLMRPLFGFPDTLNNHVVRMKALLVFCIGVLGAVFWDSQAMHWVVAILLCDFLLTFLFGGTLSPLSSFSEIAVHRLPMQPVSGPPKQFAAFCGIIFTTTSTALFFGGSGGKTTNVIGATFCGLLAIAAGLESFLDFCLGCKFFGLLVRIGLIRKSVFKFHIHRNEETAQLWKSIHVKQEYPEAEKQTVSTASRETFRPDGIPLLTPAAYQYKVKEVDEWQHKFNVVRYVQIAYFMWPLALTSCAVAFFTTETTLPWIWQTIGVGAAGNFAMLLGLYVVRMVMYPRKVHKEWACSKRGPMFGLIFITVSLLSILLRHFTLTGGTIFAWIGVAAHLSMSIVIVARWIGRSHDWEHIDHTWLIVPVGNFITSAVLVSGDPEFFEFGLYLFGFALLMWLMLFAITLQKHITSANADERLRGNVFLWVASPAIASYAWTTISGTGMDLFSRVLFGFSIILLCCLLYTVFPMKVTLNGDTEKLSMSVHGVAFAINAVALTAISINTIDDTILSRWLAHVLLITGSWLTAVYSIQSIGSIIEKRLFRPEGKWGPFSAFNTLVHESIRGMSVKLMTLSEDPKACINPEFLQLLDLFERVHNVHAQQEDEFVFPTLHQYVPEHSVHAEDDHIQHREAFGLIGKIVRAGSQERADKAKGDSDAHFLLQTELRALVSDLKHHMDWEEQHLQPISRKYVPVQMQKTIVRQMWESVAASEWRVLVPVLIRYMPYHYQRVRWCRSLLWAMPERGEQIGLYLYHGLSDVYWAALLTDVPELAPRSRGWTQWWGWFRYY</sequence>
<dbReference type="STRING" id="667725.A0A0L0FQJ1"/>
<dbReference type="Pfam" id="PF14340">
    <property type="entry name" value="DUF4395"/>
    <property type="match status" value="1"/>
</dbReference>
<feature type="domain" description="Hemerythrin-like" evidence="8">
    <location>
        <begin position="807"/>
        <end position="932"/>
    </location>
</feature>
<feature type="transmembrane region" description="Helical" evidence="6">
    <location>
        <begin position="630"/>
        <end position="649"/>
    </location>
</feature>
<dbReference type="InterPro" id="IPR052951">
    <property type="entry name" value="Tellurite_res_ion_channel"/>
</dbReference>
<dbReference type="InterPro" id="IPR012312">
    <property type="entry name" value="Hemerythrin-like"/>
</dbReference>
<dbReference type="AlphaFoldDB" id="A0A0L0FQJ1"/>
<name>A0A0L0FQJ1_9EUKA</name>
<evidence type="ECO:0000256" key="3">
    <source>
        <dbReference type="ARBA" id="ARBA00022989"/>
    </source>
</evidence>
<dbReference type="InterPro" id="IPR025508">
    <property type="entry name" value="DUF4395"/>
</dbReference>
<dbReference type="OrthoDB" id="510272at2759"/>
<dbReference type="EMBL" id="KQ242374">
    <property type="protein sequence ID" value="KNC79050.1"/>
    <property type="molecule type" value="Genomic_DNA"/>
</dbReference>
<feature type="domain" description="Glutaredoxin" evidence="7">
    <location>
        <begin position="141"/>
        <end position="202"/>
    </location>
</feature>
<dbReference type="Pfam" id="PF01814">
    <property type="entry name" value="Hemerythrin"/>
    <property type="match status" value="1"/>
</dbReference>
<feature type="transmembrane region" description="Helical" evidence="6">
    <location>
        <begin position="608"/>
        <end position="624"/>
    </location>
</feature>
<dbReference type="PANTHER" id="PTHR37955:SF1">
    <property type="entry name" value="DEP DOMAIN-CONTAINING PROTEIN"/>
    <property type="match status" value="1"/>
</dbReference>
<evidence type="ECO:0000256" key="5">
    <source>
        <dbReference type="SAM" id="MobiDB-lite"/>
    </source>
</evidence>
<feature type="transmembrane region" description="Helical" evidence="6">
    <location>
        <begin position="760"/>
        <end position="778"/>
    </location>
</feature>
<dbReference type="GO" id="GO:0005886">
    <property type="term" value="C:plasma membrane"/>
    <property type="evidence" value="ECO:0007669"/>
    <property type="project" value="TreeGrafter"/>
</dbReference>
<dbReference type="PANTHER" id="PTHR37955">
    <property type="entry name" value="TELLURITE RESISTANCE PROTEIN TEHA"/>
    <property type="match status" value="1"/>
</dbReference>
<feature type="transmembrane region" description="Helical" evidence="6">
    <location>
        <begin position="269"/>
        <end position="287"/>
    </location>
</feature>
<dbReference type="PRINTS" id="PR00160">
    <property type="entry name" value="GLUTAREDOXIN"/>
</dbReference>
<feature type="transmembrane region" description="Helical" evidence="6">
    <location>
        <begin position="670"/>
        <end position="688"/>
    </location>
</feature>
<keyword evidence="3 6" id="KW-1133">Transmembrane helix</keyword>
<keyword evidence="4 6" id="KW-0472">Membrane</keyword>
<feature type="transmembrane region" description="Helical" evidence="6">
    <location>
        <begin position="339"/>
        <end position="360"/>
    </location>
</feature>
<evidence type="ECO:0000259" key="7">
    <source>
        <dbReference type="Pfam" id="PF00462"/>
    </source>
</evidence>
<dbReference type="SUPFAM" id="SSF52833">
    <property type="entry name" value="Thioredoxin-like"/>
    <property type="match status" value="1"/>
</dbReference>
<dbReference type="Proteomes" id="UP000054560">
    <property type="component" value="Unassembled WGS sequence"/>
</dbReference>
<proteinExistence type="predicted"/>
<dbReference type="InterPro" id="IPR004695">
    <property type="entry name" value="SLAC1/Mae1/Ssu1/TehA"/>
</dbReference>
<dbReference type="Gene3D" id="3.40.30.10">
    <property type="entry name" value="Glutaredoxin"/>
    <property type="match status" value="1"/>
</dbReference>
<keyword evidence="11" id="KW-1185">Reference proteome</keyword>
<dbReference type="GeneID" id="25909041"/>
<feature type="compositionally biased region" description="Polar residues" evidence="5">
    <location>
        <begin position="66"/>
        <end position="79"/>
    </location>
</feature>
<gene>
    <name evidence="10" type="ORF">SARC_08537</name>
</gene>
<dbReference type="Pfam" id="PF03595">
    <property type="entry name" value="SLAC1"/>
    <property type="match status" value="1"/>
</dbReference>
<feature type="transmembrane region" description="Helical" evidence="6">
    <location>
        <begin position="727"/>
        <end position="748"/>
    </location>
</feature>
<protein>
    <submittedName>
        <fullName evidence="10">Uncharacterized protein</fullName>
    </submittedName>
</protein>
<feature type="transmembrane region" description="Helical" evidence="6">
    <location>
        <begin position="550"/>
        <end position="569"/>
    </location>
</feature>
<evidence type="ECO:0000313" key="10">
    <source>
        <dbReference type="EMBL" id="KNC79050.1"/>
    </source>
</evidence>
<evidence type="ECO:0000256" key="1">
    <source>
        <dbReference type="ARBA" id="ARBA00004141"/>
    </source>
</evidence>
<dbReference type="Pfam" id="PF00462">
    <property type="entry name" value="Glutaredoxin"/>
    <property type="match status" value="1"/>
</dbReference>
<evidence type="ECO:0000256" key="4">
    <source>
        <dbReference type="ARBA" id="ARBA00023136"/>
    </source>
</evidence>
<feature type="transmembrane region" description="Helical" evidence="6">
    <location>
        <begin position="694"/>
        <end position="715"/>
    </location>
</feature>
<feature type="transmembrane region" description="Helical" evidence="6">
    <location>
        <begin position="575"/>
        <end position="596"/>
    </location>
</feature>
<feature type="domain" description="DUF4395" evidence="9">
    <location>
        <begin position="265"/>
        <end position="399"/>
    </location>
</feature>
<keyword evidence="2 6" id="KW-0812">Transmembrane</keyword>
<comment type="subcellular location">
    <subcellularLocation>
        <location evidence="1">Membrane</location>
        <topology evidence="1">Multi-pass membrane protein</topology>
    </subcellularLocation>
</comment>
<feature type="region of interest" description="Disordered" evidence="5">
    <location>
        <begin position="1"/>
        <end position="87"/>
    </location>
</feature>
<evidence type="ECO:0000259" key="8">
    <source>
        <dbReference type="Pfam" id="PF01814"/>
    </source>
</evidence>
<reference evidence="10 11" key="1">
    <citation type="submission" date="2011-02" db="EMBL/GenBank/DDBJ databases">
        <title>The Genome Sequence of Sphaeroforma arctica JP610.</title>
        <authorList>
            <consortium name="The Broad Institute Genome Sequencing Platform"/>
            <person name="Russ C."/>
            <person name="Cuomo C."/>
            <person name="Young S.K."/>
            <person name="Zeng Q."/>
            <person name="Gargeya S."/>
            <person name="Alvarado L."/>
            <person name="Berlin A."/>
            <person name="Chapman S.B."/>
            <person name="Chen Z."/>
            <person name="Freedman E."/>
            <person name="Gellesch M."/>
            <person name="Goldberg J."/>
            <person name="Griggs A."/>
            <person name="Gujja S."/>
            <person name="Heilman E."/>
            <person name="Heiman D."/>
            <person name="Howarth C."/>
            <person name="Mehta T."/>
            <person name="Neiman D."/>
            <person name="Pearson M."/>
            <person name="Roberts A."/>
            <person name="Saif S."/>
            <person name="Shea T."/>
            <person name="Shenoy N."/>
            <person name="Sisk P."/>
            <person name="Stolte C."/>
            <person name="Sykes S."/>
            <person name="White J."/>
            <person name="Yandava C."/>
            <person name="Burger G."/>
            <person name="Gray M.W."/>
            <person name="Holland P.W.H."/>
            <person name="King N."/>
            <person name="Lang F.B.F."/>
            <person name="Roger A.J."/>
            <person name="Ruiz-Trillo I."/>
            <person name="Haas B."/>
            <person name="Nusbaum C."/>
            <person name="Birren B."/>
        </authorList>
    </citation>
    <scope>NUCLEOTIDE SEQUENCE [LARGE SCALE GENOMIC DNA]</scope>
    <source>
        <strain evidence="10 11">JP610</strain>
    </source>
</reference>